<gene>
    <name evidence="2" type="ORF">HYR64_07530</name>
</gene>
<protein>
    <recommendedName>
        <fullName evidence="4">Cytochrome c domain-containing protein</fullName>
    </recommendedName>
</protein>
<organism evidence="2 3">
    <name type="scientific">Fimbriimonas ginsengisoli</name>
    <dbReference type="NCBI Taxonomy" id="1005039"/>
    <lineage>
        <taxon>Bacteria</taxon>
        <taxon>Bacillati</taxon>
        <taxon>Armatimonadota</taxon>
        <taxon>Fimbriimonadia</taxon>
        <taxon>Fimbriimonadales</taxon>
        <taxon>Fimbriimonadaceae</taxon>
        <taxon>Fimbriimonas</taxon>
    </lineage>
</organism>
<keyword evidence="1" id="KW-0732">Signal</keyword>
<dbReference type="EMBL" id="JACOSL010000045">
    <property type="protein sequence ID" value="MBI1756940.1"/>
    <property type="molecule type" value="Genomic_DNA"/>
</dbReference>
<proteinExistence type="predicted"/>
<dbReference type="AlphaFoldDB" id="A0A931LY77"/>
<evidence type="ECO:0000313" key="3">
    <source>
        <dbReference type="Proteomes" id="UP000727962"/>
    </source>
</evidence>
<evidence type="ECO:0008006" key="4">
    <source>
        <dbReference type="Google" id="ProtNLM"/>
    </source>
</evidence>
<comment type="caution">
    <text evidence="2">The sequence shown here is derived from an EMBL/GenBank/DDBJ whole genome shotgun (WGS) entry which is preliminary data.</text>
</comment>
<feature type="chain" id="PRO_5037642582" description="Cytochrome c domain-containing protein" evidence="1">
    <location>
        <begin position="28"/>
        <end position="508"/>
    </location>
</feature>
<evidence type="ECO:0000256" key="1">
    <source>
        <dbReference type="SAM" id="SignalP"/>
    </source>
</evidence>
<name>A0A931LY77_FIMGI</name>
<reference evidence="2" key="1">
    <citation type="submission" date="2020-07" db="EMBL/GenBank/DDBJ databases">
        <title>Huge and variable diversity of episymbiotic CPR bacteria and DPANN archaea in groundwater ecosystems.</title>
        <authorList>
            <person name="He C.Y."/>
            <person name="Keren R."/>
            <person name="Whittaker M."/>
            <person name="Farag I.F."/>
            <person name="Doudna J."/>
            <person name="Cate J.H.D."/>
            <person name="Banfield J.F."/>
        </authorList>
    </citation>
    <scope>NUCLEOTIDE SEQUENCE</scope>
    <source>
        <strain evidence="2">NC_groundwater_17_Pr7_B-0.1um_64_12</strain>
    </source>
</reference>
<dbReference type="Proteomes" id="UP000727962">
    <property type="component" value="Unassembled WGS sequence"/>
</dbReference>
<accession>A0A931LY77</accession>
<feature type="signal peptide" evidence="1">
    <location>
        <begin position="1"/>
        <end position="27"/>
    </location>
</feature>
<sequence length="508" mass="56679">MLSRRFQLLCATTLAGLLLSSASVASAVSLAGDQALREGLKLWRKPGAINDHAACANCHSPDGIEIAAYGFSDETIRRRAAPHLSMSDSNGVVHFIHSVRAKYGIKRLLDPMEDRVFQPGGRVLPGKAPLDRDGALAQGLAPLVPTLSKGRIGSLADALRAKNELLKIDLWSLRIGLEFNRLSEDGFHGKEHASIANWFADTPRVPREASSAAWYGLHDRYLADPTDANFWALYNRVVDLTKGNLFIPGELLSFEKYRALLLGQHLMRRALLGKPPRRGPVALAGTVSQRLIPNPMWSVGDFARQYEDADFGVLQFPKEVLAKKSLGPPAAEQLKTMRAPWLWLGWMMDQGLQRINNERATKRGEYVMNALWNDGPYPVHNIFMASRAELVHCFVPEAWGSGFQRHFVLGYGAFRRSGFYVSMEPKSPEHRRLYRTIVANAFRMSTYLLLEDVRRLGAIWGAEVQVSQLKEMAAYIARFDPEDKAQANELLATTLLAIRGAKQIPDER</sequence>
<evidence type="ECO:0000313" key="2">
    <source>
        <dbReference type="EMBL" id="MBI1756940.1"/>
    </source>
</evidence>